<evidence type="ECO:0000313" key="2">
    <source>
        <dbReference type="EMBL" id="TWT23970.1"/>
    </source>
</evidence>
<organism evidence="2 3">
    <name type="scientific">Corynebacterium canis</name>
    <dbReference type="NCBI Taxonomy" id="679663"/>
    <lineage>
        <taxon>Bacteria</taxon>
        <taxon>Bacillati</taxon>
        <taxon>Actinomycetota</taxon>
        <taxon>Actinomycetes</taxon>
        <taxon>Mycobacteriales</taxon>
        <taxon>Corynebacteriaceae</taxon>
        <taxon>Corynebacterium</taxon>
    </lineage>
</organism>
<dbReference type="AlphaFoldDB" id="A0A5C5UEU4"/>
<name>A0A5C5UEU4_9CORY</name>
<gene>
    <name evidence="2" type="ORF">FRX94_09345</name>
</gene>
<keyword evidence="3" id="KW-1185">Reference proteome</keyword>
<dbReference type="InterPro" id="IPR025349">
    <property type="entry name" value="DUF4253"/>
</dbReference>
<reference evidence="2 3" key="1">
    <citation type="submission" date="2019-08" db="EMBL/GenBank/DDBJ databases">
        <authorList>
            <person name="Lei W."/>
        </authorList>
    </citation>
    <scope>NUCLEOTIDE SEQUENCE [LARGE SCALE GENOMIC DNA]</scope>
    <source>
        <strain evidence="2 3">CCUG 58627</strain>
    </source>
</reference>
<protein>
    <submittedName>
        <fullName evidence="2">DUF4253 domain-containing protein</fullName>
    </submittedName>
</protein>
<dbReference type="EMBL" id="VOHM01000021">
    <property type="protein sequence ID" value="TWT23970.1"/>
    <property type="molecule type" value="Genomic_DNA"/>
</dbReference>
<sequence length="230" mass="25089">MFDARTKISAKQPGNLGILATWGLPHTIVTDPHGTPVAALITEGNLAELYPKFLQDFHITGLWPVHTNDLDRPWLSREFLLGPYAPTPPPFRGRYRARPAGDTPEVLLCPSLAPPTAIVLVPARRPADVPALLGWTGSGALTGNDIAGCLRSWEDRYGAVLMNMGSDNLGLLVTTPPQTPEQLREVAEEIHIVCPGIVSQHPAVGEPGHTAIALLQTLIEDSNTWYFWWD</sequence>
<comment type="caution">
    <text evidence="2">The sequence shown here is derived from an EMBL/GenBank/DDBJ whole genome shotgun (WGS) entry which is preliminary data.</text>
</comment>
<evidence type="ECO:0000259" key="1">
    <source>
        <dbReference type="Pfam" id="PF14062"/>
    </source>
</evidence>
<dbReference type="Pfam" id="PF14062">
    <property type="entry name" value="DUF4253"/>
    <property type="match status" value="1"/>
</dbReference>
<proteinExistence type="predicted"/>
<dbReference type="OrthoDB" id="7839592at2"/>
<feature type="domain" description="DUF4253" evidence="1">
    <location>
        <begin position="118"/>
        <end position="230"/>
    </location>
</feature>
<dbReference type="RefSeq" id="WP_146324907.1">
    <property type="nucleotide sequence ID" value="NZ_BAABLR010000003.1"/>
</dbReference>
<evidence type="ECO:0000313" key="3">
    <source>
        <dbReference type="Proteomes" id="UP000320791"/>
    </source>
</evidence>
<dbReference type="Proteomes" id="UP000320791">
    <property type="component" value="Unassembled WGS sequence"/>
</dbReference>
<accession>A0A5C5UEU4</accession>